<dbReference type="EMBL" id="LKCW01000025">
    <property type="protein sequence ID" value="KPM43924.1"/>
    <property type="molecule type" value="Genomic_DNA"/>
</dbReference>
<organism evidence="2 3">
    <name type="scientific">Neonectria ditissima</name>
    <dbReference type="NCBI Taxonomy" id="78410"/>
    <lineage>
        <taxon>Eukaryota</taxon>
        <taxon>Fungi</taxon>
        <taxon>Dikarya</taxon>
        <taxon>Ascomycota</taxon>
        <taxon>Pezizomycotina</taxon>
        <taxon>Sordariomycetes</taxon>
        <taxon>Hypocreomycetidae</taxon>
        <taxon>Hypocreales</taxon>
        <taxon>Nectriaceae</taxon>
        <taxon>Neonectria</taxon>
    </lineage>
</organism>
<evidence type="ECO:0000256" key="1">
    <source>
        <dbReference type="SAM" id="Phobius"/>
    </source>
</evidence>
<proteinExistence type="predicted"/>
<dbReference type="OrthoDB" id="5428055at2759"/>
<dbReference type="Gene3D" id="1.20.58.340">
    <property type="entry name" value="Magnesium transport protein CorA, transmembrane region"/>
    <property type="match status" value="1"/>
</dbReference>
<dbReference type="Proteomes" id="UP000050424">
    <property type="component" value="Unassembled WGS sequence"/>
</dbReference>
<keyword evidence="1" id="KW-0472">Membrane</keyword>
<comment type="caution">
    <text evidence="2">The sequence shown here is derived from an EMBL/GenBank/DDBJ whole genome shotgun (WGS) entry which is preliminary data.</text>
</comment>
<sequence>MVAVCLMDAPTLHLKPTFSPPPDFKPLVIPEDWMPGDRSPGSGLRQVMLGLTNHQIHPPNSIFDATIKAHETGKILATEDPFSATTLARNVILAAWEDKVSVDVQLANQVQATDWIGHVSDWNTNAHQERDILVNQVNKTALEYGKLMADRFSLQLHRAYLASIIQKFRHDDTAYISSQKNEELRCAIIDERRHWRALQAKLERVEAIIADHMAMYAQRAAMEEAFASEKQALESYKQTRHANEQAAAANRMARSSGQLAKIATVVVPCTIVASILSMNGDFAAGERLFFVYWVISLPVTFVLLGWVLQKDISAWIRRDGERAIAAPDEEKSGSISG</sequence>
<keyword evidence="3" id="KW-1185">Reference proteome</keyword>
<reference evidence="2 3" key="1">
    <citation type="submission" date="2015-09" db="EMBL/GenBank/DDBJ databases">
        <title>Draft genome of a European isolate of the apple canker pathogen Neonectria ditissima.</title>
        <authorList>
            <person name="Gomez-Cortecero A."/>
            <person name="Harrison R.J."/>
            <person name="Armitage A.D."/>
        </authorList>
    </citation>
    <scope>NUCLEOTIDE SEQUENCE [LARGE SCALE GENOMIC DNA]</scope>
    <source>
        <strain evidence="2 3">R09/05</strain>
    </source>
</reference>
<dbReference type="STRING" id="78410.A0A0N8H892"/>
<keyword evidence="1" id="KW-0812">Transmembrane</keyword>
<name>A0A0N8H892_9HYPO</name>
<evidence type="ECO:0000313" key="3">
    <source>
        <dbReference type="Proteomes" id="UP000050424"/>
    </source>
</evidence>
<dbReference type="AlphaFoldDB" id="A0A0N8H892"/>
<keyword evidence="1" id="KW-1133">Transmembrane helix</keyword>
<evidence type="ECO:0000313" key="2">
    <source>
        <dbReference type="EMBL" id="KPM43924.1"/>
    </source>
</evidence>
<gene>
    <name evidence="2" type="ORF">AK830_g2630</name>
</gene>
<feature type="transmembrane region" description="Helical" evidence="1">
    <location>
        <begin position="290"/>
        <end position="308"/>
    </location>
</feature>
<protein>
    <submittedName>
        <fullName evidence="2">Uncharacterized protein</fullName>
    </submittedName>
</protein>
<feature type="transmembrane region" description="Helical" evidence="1">
    <location>
        <begin position="259"/>
        <end position="278"/>
    </location>
</feature>
<accession>A0A0N8H892</accession>